<comment type="similarity">
    <text evidence="2">Belongs to the major facilitator superfamily. Monocarboxylate porter (TC 2.A.1.13) family.</text>
</comment>
<dbReference type="InterPro" id="IPR011701">
    <property type="entry name" value="MFS"/>
</dbReference>
<feature type="transmembrane region" description="Helical" evidence="4">
    <location>
        <begin position="218"/>
        <end position="238"/>
    </location>
</feature>
<evidence type="ECO:0000313" key="5">
    <source>
        <dbReference type="EMBL" id="KIO22156.1"/>
    </source>
</evidence>
<reference evidence="5 6" key="1">
    <citation type="submission" date="2014-04" db="EMBL/GenBank/DDBJ databases">
        <authorList>
            <consortium name="DOE Joint Genome Institute"/>
            <person name="Kuo A."/>
            <person name="Girlanda M."/>
            <person name="Perotto S."/>
            <person name="Kohler A."/>
            <person name="Nagy L.G."/>
            <person name="Floudas D."/>
            <person name="Copeland A."/>
            <person name="Barry K.W."/>
            <person name="Cichocki N."/>
            <person name="Veneault-Fourrey C."/>
            <person name="LaButti K."/>
            <person name="Lindquist E.A."/>
            <person name="Lipzen A."/>
            <person name="Lundell T."/>
            <person name="Morin E."/>
            <person name="Murat C."/>
            <person name="Sun H."/>
            <person name="Tunlid A."/>
            <person name="Henrissat B."/>
            <person name="Grigoriev I.V."/>
            <person name="Hibbett D.S."/>
            <person name="Martin F."/>
            <person name="Nordberg H.P."/>
            <person name="Cantor M.N."/>
            <person name="Hua S.X."/>
        </authorList>
    </citation>
    <scope>NUCLEOTIDE SEQUENCE [LARGE SCALE GENOMIC DNA]</scope>
    <source>
        <strain evidence="5 6">MUT 4182</strain>
    </source>
</reference>
<protein>
    <recommendedName>
        <fullName evidence="7">Major facilitator superfamily (MFS) profile domain-containing protein</fullName>
    </recommendedName>
</protein>
<comment type="subcellular location">
    <subcellularLocation>
        <location evidence="1">Membrane</location>
        <topology evidence="1">Multi-pass membrane protein</topology>
    </subcellularLocation>
</comment>
<dbReference type="SUPFAM" id="SSF103473">
    <property type="entry name" value="MFS general substrate transporter"/>
    <property type="match status" value="1"/>
</dbReference>
<dbReference type="Gene3D" id="1.20.1250.20">
    <property type="entry name" value="MFS general substrate transporter like domains"/>
    <property type="match status" value="2"/>
</dbReference>
<evidence type="ECO:0000256" key="4">
    <source>
        <dbReference type="SAM" id="Phobius"/>
    </source>
</evidence>
<keyword evidence="6" id="KW-1185">Reference proteome</keyword>
<feature type="compositionally biased region" description="Basic and acidic residues" evidence="3">
    <location>
        <begin position="16"/>
        <end position="34"/>
    </location>
</feature>
<dbReference type="HOGENOM" id="CLU_001265_1_1_1"/>
<keyword evidence="4" id="KW-1133">Transmembrane helix</keyword>
<feature type="transmembrane region" description="Helical" evidence="4">
    <location>
        <begin position="352"/>
        <end position="379"/>
    </location>
</feature>
<feature type="transmembrane region" description="Helical" evidence="4">
    <location>
        <begin position="151"/>
        <end position="174"/>
    </location>
</feature>
<sequence length="438" mass="46190">MTTPGEWSIEPTLRAGSEERLPDKEGQALEKELESVEASPTTAVGQDDNPPPEGGRGWWVLLGSFCLTFSTFGLVSSPFITVFQSLYEEEVLPDTNPSAIAWIGSIQYALCLMPGLLSGRLFDLGYLHIPLGIASVVLSLATILVAECTQYWHFLVTQGLVTGLANGFVFGPAMPIVSHWFRKRRSTGIGIVAAGAAVGGTVLPIVVRQLIPVVGRKWTMRIVGLLILVVQGVANLLVTRRLPATNHPGGLINPRAFKSIPYSLYVLGAFVGFLGMYTPLTFIDVSGITAAHLNPDFSFYLVSITNASSLIGRVGGGLCSDKFGVINVLVGFNSVAALMTFVWPTVKSKGGLVAIAVTYGLVGASGALVGLLAAPVAHLGDTADIGRRTGMMFTIVSIGSLIGPPISGAIYAANDGFMQVGIYAGMSPPSFNCWGVET</sequence>
<dbReference type="GO" id="GO:0016020">
    <property type="term" value="C:membrane"/>
    <property type="evidence" value="ECO:0007669"/>
    <property type="project" value="UniProtKB-SubCell"/>
</dbReference>
<feature type="transmembrane region" description="Helical" evidence="4">
    <location>
        <begin position="297"/>
        <end position="316"/>
    </location>
</feature>
<feature type="transmembrane region" description="Helical" evidence="4">
    <location>
        <begin position="259"/>
        <end position="277"/>
    </location>
</feature>
<dbReference type="PANTHER" id="PTHR11360:SF234">
    <property type="entry name" value="MFS-TYPE TRANSPORTER DBAD-RELATED"/>
    <property type="match status" value="1"/>
</dbReference>
<keyword evidence="4" id="KW-0812">Transmembrane</keyword>
<evidence type="ECO:0000256" key="3">
    <source>
        <dbReference type="SAM" id="MobiDB-lite"/>
    </source>
</evidence>
<feature type="transmembrane region" description="Helical" evidence="4">
    <location>
        <begin position="58"/>
        <end position="79"/>
    </location>
</feature>
<dbReference type="InterPro" id="IPR036259">
    <property type="entry name" value="MFS_trans_sf"/>
</dbReference>
<feature type="transmembrane region" description="Helical" evidence="4">
    <location>
        <begin position="186"/>
        <end position="206"/>
    </location>
</feature>
<feature type="transmembrane region" description="Helical" evidence="4">
    <location>
        <begin position="323"/>
        <end position="346"/>
    </location>
</feature>
<evidence type="ECO:0008006" key="7">
    <source>
        <dbReference type="Google" id="ProtNLM"/>
    </source>
</evidence>
<feature type="transmembrane region" description="Helical" evidence="4">
    <location>
        <begin position="391"/>
        <end position="413"/>
    </location>
</feature>
<dbReference type="GO" id="GO:0022857">
    <property type="term" value="F:transmembrane transporter activity"/>
    <property type="evidence" value="ECO:0007669"/>
    <property type="project" value="InterPro"/>
</dbReference>
<dbReference type="Pfam" id="PF07690">
    <property type="entry name" value="MFS_1"/>
    <property type="match status" value="1"/>
</dbReference>
<feature type="region of interest" description="Disordered" evidence="3">
    <location>
        <begin position="1"/>
        <end position="52"/>
    </location>
</feature>
<evidence type="ECO:0000256" key="1">
    <source>
        <dbReference type="ARBA" id="ARBA00004141"/>
    </source>
</evidence>
<dbReference type="InterPro" id="IPR050327">
    <property type="entry name" value="Proton-linked_MCT"/>
</dbReference>
<reference evidence="6" key="2">
    <citation type="submission" date="2015-01" db="EMBL/GenBank/DDBJ databases">
        <title>Evolutionary Origins and Diversification of the Mycorrhizal Mutualists.</title>
        <authorList>
            <consortium name="DOE Joint Genome Institute"/>
            <consortium name="Mycorrhizal Genomics Consortium"/>
            <person name="Kohler A."/>
            <person name="Kuo A."/>
            <person name="Nagy L.G."/>
            <person name="Floudas D."/>
            <person name="Copeland A."/>
            <person name="Barry K.W."/>
            <person name="Cichocki N."/>
            <person name="Veneault-Fourrey C."/>
            <person name="LaButti K."/>
            <person name="Lindquist E.A."/>
            <person name="Lipzen A."/>
            <person name="Lundell T."/>
            <person name="Morin E."/>
            <person name="Murat C."/>
            <person name="Riley R."/>
            <person name="Ohm R."/>
            <person name="Sun H."/>
            <person name="Tunlid A."/>
            <person name="Henrissat B."/>
            <person name="Grigoriev I.V."/>
            <person name="Hibbett D.S."/>
            <person name="Martin F."/>
        </authorList>
    </citation>
    <scope>NUCLEOTIDE SEQUENCE [LARGE SCALE GENOMIC DNA]</scope>
    <source>
        <strain evidence="6">MUT 4182</strain>
    </source>
</reference>
<dbReference type="AlphaFoldDB" id="A0A0C3QAY5"/>
<organism evidence="5 6">
    <name type="scientific">Tulasnella calospora MUT 4182</name>
    <dbReference type="NCBI Taxonomy" id="1051891"/>
    <lineage>
        <taxon>Eukaryota</taxon>
        <taxon>Fungi</taxon>
        <taxon>Dikarya</taxon>
        <taxon>Basidiomycota</taxon>
        <taxon>Agaricomycotina</taxon>
        <taxon>Agaricomycetes</taxon>
        <taxon>Cantharellales</taxon>
        <taxon>Tulasnellaceae</taxon>
        <taxon>Tulasnella</taxon>
    </lineage>
</organism>
<proteinExistence type="inferred from homology"/>
<dbReference type="Proteomes" id="UP000054248">
    <property type="component" value="Unassembled WGS sequence"/>
</dbReference>
<keyword evidence="4" id="KW-0472">Membrane</keyword>
<dbReference type="OrthoDB" id="6509908at2759"/>
<accession>A0A0C3QAY5</accession>
<name>A0A0C3QAY5_9AGAM</name>
<gene>
    <name evidence="5" type="ORF">M407DRAFT_79500</name>
</gene>
<dbReference type="PANTHER" id="PTHR11360">
    <property type="entry name" value="MONOCARBOXYLATE TRANSPORTER"/>
    <property type="match status" value="1"/>
</dbReference>
<feature type="transmembrane region" description="Helical" evidence="4">
    <location>
        <begin position="99"/>
        <end position="117"/>
    </location>
</feature>
<evidence type="ECO:0000256" key="2">
    <source>
        <dbReference type="ARBA" id="ARBA00006727"/>
    </source>
</evidence>
<dbReference type="EMBL" id="KN823117">
    <property type="protein sequence ID" value="KIO22156.1"/>
    <property type="molecule type" value="Genomic_DNA"/>
</dbReference>
<evidence type="ECO:0000313" key="6">
    <source>
        <dbReference type="Proteomes" id="UP000054248"/>
    </source>
</evidence>
<feature type="transmembrane region" description="Helical" evidence="4">
    <location>
        <begin position="124"/>
        <end position="145"/>
    </location>
</feature>